<name>A0A9D5CSV6_9LILI</name>
<dbReference type="PANTHER" id="PTHR33924">
    <property type="entry name" value="CATION-TRANSPORTING ATPASE"/>
    <property type="match status" value="1"/>
</dbReference>
<dbReference type="OrthoDB" id="10459378at2759"/>
<reference evidence="2" key="1">
    <citation type="submission" date="2021-03" db="EMBL/GenBank/DDBJ databases">
        <authorList>
            <person name="Li Z."/>
            <person name="Yang C."/>
        </authorList>
    </citation>
    <scope>NUCLEOTIDE SEQUENCE</scope>
    <source>
        <strain evidence="2">Dzin_1.0</strain>
        <tissue evidence="2">Leaf</tissue>
    </source>
</reference>
<accession>A0A9D5CSV6</accession>
<evidence type="ECO:0000313" key="3">
    <source>
        <dbReference type="Proteomes" id="UP001085076"/>
    </source>
</evidence>
<sequence>MGSIGKGELMELRTRIAPDSDLSLGLSNYEGNGGAGSEEIKEISDDREFSQTLSLKHLPAGPNVLDLLNMVGQKSLCPNEKLQQLELANASECGSSIGVEEDSEALRIWKEMKRNGFLSSSHGGLSMAKHLDPQCSKKKYDVQKKKAERTKKEKVDRFTKFAPPSESLSGFKPGIINHVKNTEQVRSKIEATLQSANLYSQIKNGYSDLLGVGSVENNDKSKEQKNAYHLACNQFTLSLSNPVSYISAIPPCNTECDNTPKSPLDVTIKSEKSMGGSYDEPSANKKTVNILSLKGAFLASLWLELLQLNIQWRLAVLRRSKKRLRNVINAELPCLLSVEFSSNQGSRPCSEHSSIVDIHLRQWKSLYNQMGIVLNEDEKHLENWLIQVQKMKVRCDKGLKYASADGLPLTCSSEDARLRIPDKLELECLIRAAAASIYSTCNLIVTRKNAA</sequence>
<proteinExistence type="predicted"/>
<dbReference type="AlphaFoldDB" id="A0A9D5CSV6"/>
<organism evidence="2 3">
    <name type="scientific">Dioscorea zingiberensis</name>
    <dbReference type="NCBI Taxonomy" id="325984"/>
    <lineage>
        <taxon>Eukaryota</taxon>
        <taxon>Viridiplantae</taxon>
        <taxon>Streptophyta</taxon>
        <taxon>Embryophyta</taxon>
        <taxon>Tracheophyta</taxon>
        <taxon>Spermatophyta</taxon>
        <taxon>Magnoliopsida</taxon>
        <taxon>Liliopsida</taxon>
        <taxon>Dioscoreales</taxon>
        <taxon>Dioscoreaceae</taxon>
        <taxon>Dioscorea</taxon>
    </lineage>
</organism>
<comment type="caution">
    <text evidence="2">The sequence shown here is derived from an EMBL/GenBank/DDBJ whole genome shotgun (WGS) entry which is preliminary data.</text>
</comment>
<keyword evidence="3" id="KW-1185">Reference proteome</keyword>
<dbReference type="Proteomes" id="UP001085076">
    <property type="component" value="Miscellaneous, Linkage group lg03"/>
</dbReference>
<reference evidence="2" key="2">
    <citation type="journal article" date="2022" name="Hortic Res">
        <title>The genome of Dioscorea zingiberensis sheds light on the biosynthesis, origin and evolution of the medicinally important diosgenin saponins.</title>
        <authorList>
            <person name="Li Y."/>
            <person name="Tan C."/>
            <person name="Li Z."/>
            <person name="Guo J."/>
            <person name="Li S."/>
            <person name="Chen X."/>
            <person name="Wang C."/>
            <person name="Dai X."/>
            <person name="Yang H."/>
            <person name="Song W."/>
            <person name="Hou L."/>
            <person name="Xu J."/>
            <person name="Tong Z."/>
            <person name="Xu A."/>
            <person name="Yuan X."/>
            <person name="Wang W."/>
            <person name="Yang Q."/>
            <person name="Chen L."/>
            <person name="Sun Z."/>
            <person name="Wang K."/>
            <person name="Pan B."/>
            <person name="Chen J."/>
            <person name="Bao Y."/>
            <person name="Liu F."/>
            <person name="Qi X."/>
            <person name="Gang D.R."/>
            <person name="Wen J."/>
            <person name="Li J."/>
        </authorList>
    </citation>
    <scope>NUCLEOTIDE SEQUENCE</scope>
    <source>
        <strain evidence="2">Dzin_1.0</strain>
    </source>
</reference>
<feature type="compositionally biased region" description="Basic and acidic residues" evidence="1">
    <location>
        <begin position="138"/>
        <end position="155"/>
    </location>
</feature>
<feature type="region of interest" description="Disordered" evidence="1">
    <location>
        <begin position="136"/>
        <end position="155"/>
    </location>
</feature>
<protein>
    <submittedName>
        <fullName evidence="2">Uncharacterized protein</fullName>
    </submittedName>
</protein>
<evidence type="ECO:0000313" key="2">
    <source>
        <dbReference type="EMBL" id="KAJ0979205.1"/>
    </source>
</evidence>
<dbReference type="PANTHER" id="PTHR33924:SF5">
    <property type="entry name" value="CATION-TRANSPORTING ATPASE"/>
    <property type="match status" value="1"/>
</dbReference>
<gene>
    <name evidence="2" type="ORF">J5N97_014679</name>
</gene>
<evidence type="ECO:0000256" key="1">
    <source>
        <dbReference type="SAM" id="MobiDB-lite"/>
    </source>
</evidence>
<dbReference type="EMBL" id="JAGGNH010000003">
    <property type="protein sequence ID" value="KAJ0979205.1"/>
    <property type="molecule type" value="Genomic_DNA"/>
</dbReference>